<dbReference type="AlphaFoldDB" id="A0A4Q9H2S6"/>
<name>A0A4Q9H2S6_9BURK</name>
<dbReference type="Gene3D" id="1.20.1440.20">
    <property type="entry name" value="LemA-like domain"/>
    <property type="match status" value="1"/>
</dbReference>
<evidence type="ECO:0000313" key="1">
    <source>
        <dbReference type="EMBL" id="TBO30208.1"/>
    </source>
</evidence>
<dbReference type="EMBL" id="SIXI01000004">
    <property type="protein sequence ID" value="TBO30208.1"/>
    <property type="molecule type" value="Genomic_DNA"/>
</dbReference>
<accession>A0A4Q9H2S6</accession>
<dbReference type="Proteomes" id="UP000292120">
    <property type="component" value="Unassembled WGS sequence"/>
</dbReference>
<proteinExistence type="predicted"/>
<protein>
    <recommendedName>
        <fullName evidence="3">LemA family protein</fullName>
    </recommendedName>
</protein>
<dbReference type="RefSeq" id="WP_130968201.1">
    <property type="nucleotide sequence ID" value="NZ_SIXI01000004.1"/>
</dbReference>
<keyword evidence="2" id="KW-1185">Reference proteome</keyword>
<evidence type="ECO:0000313" key="2">
    <source>
        <dbReference type="Proteomes" id="UP000292120"/>
    </source>
</evidence>
<evidence type="ECO:0008006" key="3">
    <source>
        <dbReference type="Google" id="ProtNLM"/>
    </source>
</evidence>
<organism evidence="1 2">
    <name type="scientific">Aquabacterium lacunae</name>
    <dbReference type="NCBI Taxonomy" id="2528630"/>
    <lineage>
        <taxon>Bacteria</taxon>
        <taxon>Pseudomonadati</taxon>
        <taxon>Pseudomonadota</taxon>
        <taxon>Betaproteobacteria</taxon>
        <taxon>Burkholderiales</taxon>
        <taxon>Aquabacterium</taxon>
    </lineage>
</organism>
<comment type="caution">
    <text evidence="1">The sequence shown here is derived from an EMBL/GenBank/DDBJ whole genome shotgun (WGS) entry which is preliminary data.</text>
</comment>
<dbReference type="InterPro" id="IPR023353">
    <property type="entry name" value="LemA-like_dom_sf"/>
</dbReference>
<sequence length="185" mass="20140">MGVWLLMALSTLLLFWTVGVHQRLLSLRQNAVQAFGQVALLLAQRSPAWLTHSEALAAVSGGHDLAERCRAADQQLQAAVALARVQRHDAASLRSCGLALASAREVALAVLDDPHALLSDGEHAAWRQAEQSLDFALANYNREAQVHLLACERWPSRVVSWLARHRPLPTLPTWGEAMPPARGAA</sequence>
<gene>
    <name evidence="1" type="ORF">EYS42_10945</name>
</gene>
<reference evidence="1 2" key="1">
    <citation type="submission" date="2019-02" db="EMBL/GenBank/DDBJ databases">
        <title>Aquabacterium sp. strain KMB7.</title>
        <authorList>
            <person name="Chen W.-M."/>
        </authorList>
    </citation>
    <scope>NUCLEOTIDE SEQUENCE [LARGE SCALE GENOMIC DNA]</scope>
    <source>
        <strain evidence="1 2">KMB7</strain>
    </source>
</reference>